<dbReference type="InterPro" id="IPR051698">
    <property type="entry name" value="Transposase_11-like"/>
</dbReference>
<evidence type="ECO:0000313" key="2">
    <source>
        <dbReference type="EMBL" id="WVT05619.1"/>
    </source>
</evidence>
<dbReference type="NCBIfam" id="NF033564">
    <property type="entry name" value="transpos_ISAs1"/>
    <property type="match status" value="1"/>
</dbReference>
<evidence type="ECO:0000313" key="3">
    <source>
        <dbReference type="Proteomes" id="UP001432360"/>
    </source>
</evidence>
<dbReference type="InterPro" id="IPR047647">
    <property type="entry name" value="ISAs1_transpos"/>
</dbReference>
<dbReference type="EMBL" id="CP133148">
    <property type="protein sequence ID" value="WVT05619.1"/>
    <property type="molecule type" value="Genomic_DNA"/>
</dbReference>
<evidence type="ECO:0000256" key="1">
    <source>
        <dbReference type="SAM" id="MobiDB-lite"/>
    </source>
</evidence>
<feature type="compositionally biased region" description="Basic and acidic residues" evidence="1">
    <location>
        <begin position="91"/>
        <end position="104"/>
    </location>
</feature>
<protein>
    <submittedName>
        <fullName evidence="2">ISAs1 family transposase</fullName>
    </submittedName>
</protein>
<dbReference type="Proteomes" id="UP001432360">
    <property type="component" value="Chromosome"/>
</dbReference>
<accession>A0ABZ2BJC5</accession>
<dbReference type="RefSeq" id="WP_331374695.1">
    <property type="nucleotide sequence ID" value="NZ_CP133148.1"/>
</dbReference>
<dbReference type="PANTHER" id="PTHR30298:SF0">
    <property type="entry name" value="PROTEIN YBFL-RELATED"/>
    <property type="match status" value="1"/>
</dbReference>
<reference evidence="2" key="1">
    <citation type="submission" date="2023-08" db="EMBL/GenBank/DDBJ databases">
        <title>Complete genome sequence of Sinorhizobium chiapanecum ITTG S70 isolated from Acaciella angustissima nodules in Chiapas-Mexico.</title>
        <authorList>
            <person name="Rincon-Rosales R."/>
            <person name="Rogel M.A."/>
            <person name="Rincon-Medina C.I."/>
            <person name="Guerrero G."/>
            <person name="Manzano-Gomez L.A."/>
            <person name="Lopez-Lopez A."/>
            <person name="Rincon Molina F.A."/>
            <person name="Martinez-Romero E."/>
        </authorList>
    </citation>
    <scope>NUCLEOTIDE SEQUENCE</scope>
    <source>
        <strain evidence="2">ITTG S70</strain>
    </source>
</reference>
<proteinExistence type="predicted"/>
<dbReference type="PANTHER" id="PTHR30298">
    <property type="entry name" value="H REPEAT-ASSOCIATED PREDICTED TRANSPOSASE"/>
    <property type="match status" value="1"/>
</dbReference>
<gene>
    <name evidence="2" type="ORF">RB548_09585</name>
</gene>
<organism evidence="2 3">
    <name type="scientific">Sinorhizobium chiapasense</name>
    <dbReference type="NCBI Taxonomy" id="501572"/>
    <lineage>
        <taxon>Bacteria</taxon>
        <taxon>Pseudomonadati</taxon>
        <taxon>Pseudomonadota</taxon>
        <taxon>Alphaproteobacteria</taxon>
        <taxon>Hyphomicrobiales</taxon>
        <taxon>Rhizobiaceae</taxon>
        <taxon>Sinorhizobium/Ensifer group</taxon>
        <taxon>Sinorhizobium</taxon>
    </lineage>
</organism>
<feature type="region of interest" description="Disordered" evidence="1">
    <location>
        <begin position="82"/>
        <end position="131"/>
    </location>
</feature>
<name>A0ABZ2BJC5_9HYPH</name>
<keyword evidence="3" id="KW-1185">Reference proteome</keyword>
<sequence>MSASAAEARLGLATVTPRAEENEVEAALKVVELLDLTDKIVTADALHCHIHMAQAVFDRRGDYMLALKGNRRHRRRQAEAALAQATPAMAERSERSHSRNEWRRAKVVATPNRAGARSSSLCPHHQPTRRG</sequence>